<dbReference type="Pfam" id="PF00378">
    <property type="entry name" value="ECH_1"/>
    <property type="match status" value="1"/>
</dbReference>
<dbReference type="EMBL" id="CP018154">
    <property type="protein sequence ID" value="APG62370.1"/>
    <property type="molecule type" value="Genomic_DNA"/>
</dbReference>
<dbReference type="CDD" id="cd06558">
    <property type="entry name" value="crotonase-like"/>
    <property type="match status" value="1"/>
</dbReference>
<accession>A0A1L3JB61</accession>
<dbReference type="Gene3D" id="3.90.226.10">
    <property type="entry name" value="2-enoyl-CoA Hydratase, Chain A, domain 1"/>
    <property type="match status" value="1"/>
</dbReference>
<sequence length="229" mass="24490">MNVTTKIENDIALITMDDGKANVVNFEMMDALHAALDEAEAKAKAIVITGREGRFSGGFDLKFLASADLEGARKLLDEAAKLLMRIYGGPLPSVAACNGHAIATGCFLLLSCDTRIGTKGDFKLGANETVNNMTMPVFALELLRARIHSNYQTRAIVQSEIYNPEGAVKAGYLDMVADADAVLPQAMAIAGQLAMLPKGAYAYNKRALRQNTIDIINASIGIQPNLASQ</sequence>
<dbReference type="RefSeq" id="WP_072559021.1">
    <property type="nucleotide sequence ID" value="NZ_CP018154.1"/>
</dbReference>
<protein>
    <recommendedName>
        <fullName evidence="3">Enoyl-CoA hydratase</fullName>
    </recommendedName>
</protein>
<keyword evidence="2" id="KW-1185">Reference proteome</keyword>
<dbReference type="NCBIfam" id="NF004858">
    <property type="entry name" value="PRK06213.1"/>
    <property type="match status" value="1"/>
</dbReference>
<dbReference type="STRING" id="1913578.LPB140_05680"/>
<dbReference type="InterPro" id="IPR001753">
    <property type="entry name" value="Enoyl-CoA_hydra/iso"/>
</dbReference>
<dbReference type="InterPro" id="IPR029045">
    <property type="entry name" value="ClpP/crotonase-like_dom_sf"/>
</dbReference>
<dbReference type="PANTHER" id="PTHR11941:SF54">
    <property type="entry name" value="ENOYL-COA HYDRATASE, MITOCHONDRIAL"/>
    <property type="match status" value="1"/>
</dbReference>
<proteinExistence type="predicted"/>
<dbReference type="PANTHER" id="PTHR11941">
    <property type="entry name" value="ENOYL-COA HYDRATASE-RELATED"/>
    <property type="match status" value="1"/>
</dbReference>
<reference evidence="1 2" key="1">
    <citation type="submission" date="2016-11" db="EMBL/GenBank/DDBJ databases">
        <title>Sphingorhabdus sp. LPB0140, isolated from marine environment.</title>
        <authorList>
            <person name="Kim E."/>
            <person name="Yi H."/>
        </authorList>
    </citation>
    <scope>NUCLEOTIDE SEQUENCE [LARGE SCALE GENOMIC DNA]</scope>
    <source>
        <strain evidence="1 2">LPB0140</strain>
    </source>
</reference>
<dbReference type="SUPFAM" id="SSF52096">
    <property type="entry name" value="ClpP/crotonase"/>
    <property type="match status" value="1"/>
</dbReference>
<dbReference type="GO" id="GO:0003824">
    <property type="term" value="F:catalytic activity"/>
    <property type="evidence" value="ECO:0007669"/>
    <property type="project" value="UniProtKB-ARBA"/>
</dbReference>
<evidence type="ECO:0008006" key="3">
    <source>
        <dbReference type="Google" id="ProtNLM"/>
    </source>
</evidence>
<dbReference type="KEGG" id="sphl:LPB140_05680"/>
<gene>
    <name evidence="1" type="ORF">LPB140_05680</name>
</gene>
<evidence type="ECO:0000313" key="2">
    <source>
        <dbReference type="Proteomes" id="UP000242561"/>
    </source>
</evidence>
<evidence type="ECO:0000313" key="1">
    <source>
        <dbReference type="EMBL" id="APG62370.1"/>
    </source>
</evidence>
<dbReference type="Proteomes" id="UP000242561">
    <property type="component" value="Chromosome"/>
</dbReference>
<dbReference type="GO" id="GO:0006635">
    <property type="term" value="P:fatty acid beta-oxidation"/>
    <property type="evidence" value="ECO:0007669"/>
    <property type="project" value="TreeGrafter"/>
</dbReference>
<name>A0A1L3JB61_9SPHN</name>
<dbReference type="OrthoDB" id="8640486at2"/>
<dbReference type="AlphaFoldDB" id="A0A1L3JB61"/>
<organism evidence="1 2">
    <name type="scientific">Sphingorhabdus lutea</name>
    <dbReference type="NCBI Taxonomy" id="1913578"/>
    <lineage>
        <taxon>Bacteria</taxon>
        <taxon>Pseudomonadati</taxon>
        <taxon>Pseudomonadota</taxon>
        <taxon>Alphaproteobacteria</taxon>
        <taxon>Sphingomonadales</taxon>
        <taxon>Sphingomonadaceae</taxon>
        <taxon>Sphingorhabdus</taxon>
    </lineage>
</organism>